<dbReference type="OrthoDB" id="5394684at2759"/>
<name>A0A8H3J5X2_9LECA</name>
<evidence type="ECO:0000313" key="3">
    <source>
        <dbReference type="Proteomes" id="UP000664521"/>
    </source>
</evidence>
<gene>
    <name evidence="2" type="ORF">HETSPECPRED_003028</name>
</gene>
<dbReference type="Proteomes" id="UP000664521">
    <property type="component" value="Unassembled WGS sequence"/>
</dbReference>
<evidence type="ECO:0000256" key="1">
    <source>
        <dbReference type="SAM" id="MobiDB-lite"/>
    </source>
</evidence>
<feature type="region of interest" description="Disordered" evidence="1">
    <location>
        <begin position="394"/>
        <end position="414"/>
    </location>
</feature>
<organism evidence="2 3">
    <name type="scientific">Heterodermia speciosa</name>
    <dbReference type="NCBI Taxonomy" id="116794"/>
    <lineage>
        <taxon>Eukaryota</taxon>
        <taxon>Fungi</taxon>
        <taxon>Dikarya</taxon>
        <taxon>Ascomycota</taxon>
        <taxon>Pezizomycotina</taxon>
        <taxon>Lecanoromycetes</taxon>
        <taxon>OSLEUM clade</taxon>
        <taxon>Lecanoromycetidae</taxon>
        <taxon>Caliciales</taxon>
        <taxon>Physciaceae</taxon>
        <taxon>Heterodermia</taxon>
    </lineage>
</organism>
<dbReference type="EMBL" id="CAJPDS010000180">
    <property type="protein sequence ID" value="CAF9941235.1"/>
    <property type="molecule type" value="Genomic_DNA"/>
</dbReference>
<feature type="compositionally biased region" description="Polar residues" evidence="1">
    <location>
        <begin position="401"/>
        <end position="414"/>
    </location>
</feature>
<comment type="caution">
    <text evidence="2">The sequence shown here is derived from an EMBL/GenBank/DDBJ whole genome shotgun (WGS) entry which is preliminary data.</text>
</comment>
<sequence>MATLSTRDDVFEVIAKDLEKAENAGYDDGVVSGINFVTEELKKYAHLPFMQGVRIRDYFRWRPKEYRERVAREDQAKLEARQTTAQEFLQAAYEFNPSATGTDPNDTKLVKLTVTKCVPTFPIGKIYGETPVWLTVAPGPLRPSEIKARYFTTLPTAVTDSGAISYPDGHPSEPDSEGSSEGSPKEVLSRFWPLGYLLYRRSTHDFERTGHVLVMDMEPGRERHPWIVLASQWANINGSDDCFFSHAPSRVRLDAPNVHGIFPGDTRRTPVAKLIHKGDHPESELPFLQQLGPDFPIDLWRKGGRRSYQPTNKFRSYHPDLARIMSWYWDARTREEVCYDEDGQEYSRYNTISGKFRTPNANAVSLEGSIAMFGEIVRQTTASTAQPQGYVPLSMGVDPASSRQAPHVHTSSGF</sequence>
<accession>A0A8H3J5X2</accession>
<reference evidence="2" key="1">
    <citation type="submission" date="2021-03" db="EMBL/GenBank/DDBJ databases">
        <authorList>
            <person name="Tagirdzhanova G."/>
        </authorList>
    </citation>
    <scope>NUCLEOTIDE SEQUENCE</scope>
</reference>
<dbReference type="AlphaFoldDB" id="A0A8H3J5X2"/>
<feature type="region of interest" description="Disordered" evidence="1">
    <location>
        <begin position="161"/>
        <end position="185"/>
    </location>
</feature>
<protein>
    <submittedName>
        <fullName evidence="2">Uncharacterized protein</fullName>
    </submittedName>
</protein>
<keyword evidence="3" id="KW-1185">Reference proteome</keyword>
<proteinExistence type="predicted"/>
<evidence type="ECO:0000313" key="2">
    <source>
        <dbReference type="EMBL" id="CAF9941235.1"/>
    </source>
</evidence>